<dbReference type="EMBL" id="LAQJ01000181">
    <property type="protein sequence ID" value="KKO19540.1"/>
    <property type="molecule type" value="Genomic_DNA"/>
</dbReference>
<evidence type="ECO:0000313" key="3">
    <source>
        <dbReference type="EMBL" id="KKO19540.1"/>
    </source>
</evidence>
<accession>A0A0M2UVD0</accession>
<keyword evidence="1" id="KW-1133">Transmembrane helix</keyword>
<reference evidence="3 4" key="1">
    <citation type="journal article" date="2013" name="BMC Microbiol.">
        <title>Identification of the type II cytochrome c maturation pathway in anammox bacteria by comparative genomics.</title>
        <authorList>
            <person name="Ferousi C."/>
            <person name="Speth D.R."/>
            <person name="Reimann J."/>
            <person name="Op den Camp H.J."/>
            <person name="Allen J.W."/>
            <person name="Keltjens J.T."/>
            <person name="Jetten M.S."/>
        </authorList>
    </citation>
    <scope>NUCLEOTIDE SEQUENCE [LARGE SCALE GENOMIC DNA]</scope>
    <source>
        <strain evidence="3">RU1</strain>
    </source>
</reference>
<keyword evidence="1" id="KW-0812">Transmembrane</keyword>
<feature type="domain" description="CAAX prenyl protease 2/Lysostaphin resistance protein A-like" evidence="2">
    <location>
        <begin position="123"/>
        <end position="226"/>
    </location>
</feature>
<dbReference type="Pfam" id="PF02517">
    <property type="entry name" value="Rce1-like"/>
    <property type="match status" value="1"/>
</dbReference>
<dbReference type="AlphaFoldDB" id="A0A0M2UVD0"/>
<evidence type="ECO:0000313" key="4">
    <source>
        <dbReference type="Proteomes" id="UP000034954"/>
    </source>
</evidence>
<feature type="transmembrane region" description="Helical" evidence="1">
    <location>
        <begin position="164"/>
        <end position="183"/>
    </location>
</feature>
<dbReference type="Proteomes" id="UP000034954">
    <property type="component" value="Unassembled WGS sequence"/>
</dbReference>
<dbReference type="GO" id="GO:0004175">
    <property type="term" value="F:endopeptidase activity"/>
    <property type="evidence" value="ECO:0007669"/>
    <property type="project" value="UniProtKB-ARBA"/>
</dbReference>
<evidence type="ECO:0000256" key="1">
    <source>
        <dbReference type="SAM" id="Phobius"/>
    </source>
</evidence>
<organism evidence="3 4">
    <name type="scientific">Candidatus Brocadia fulgida</name>
    <dbReference type="NCBI Taxonomy" id="380242"/>
    <lineage>
        <taxon>Bacteria</taxon>
        <taxon>Pseudomonadati</taxon>
        <taxon>Planctomycetota</taxon>
        <taxon>Candidatus Brocadiia</taxon>
        <taxon>Candidatus Brocadiales</taxon>
        <taxon>Candidatus Brocadiaceae</taxon>
        <taxon>Candidatus Brocadia</taxon>
    </lineage>
</organism>
<dbReference type="GO" id="GO:0080120">
    <property type="term" value="P:CAAX-box protein maturation"/>
    <property type="evidence" value="ECO:0007669"/>
    <property type="project" value="UniProtKB-ARBA"/>
</dbReference>
<protein>
    <recommendedName>
        <fullName evidence="2">CAAX prenyl protease 2/Lysostaphin resistance protein A-like domain-containing protein</fullName>
    </recommendedName>
</protein>
<dbReference type="InterPro" id="IPR003675">
    <property type="entry name" value="Rce1/LyrA-like_dom"/>
</dbReference>
<keyword evidence="4" id="KW-1185">Reference proteome</keyword>
<evidence type="ECO:0000259" key="2">
    <source>
        <dbReference type="Pfam" id="PF02517"/>
    </source>
</evidence>
<feature type="transmembrane region" description="Helical" evidence="1">
    <location>
        <begin position="195"/>
        <end position="219"/>
    </location>
</feature>
<keyword evidence="1" id="KW-0472">Membrane</keyword>
<sequence>MESYYLRSKNIANSFLFILPLLALYEVGIALQGSSIKNASGVFIENFFTLFGKNGHLVFNSLVITFFLISIVYIEKKERLNFQTFVFMFFESMVYALFIGTVLGFFVYQILFPYALAQPFSMNMWLGVILSIGAGVYEEIVFRLLLITALSFIFATLLKVSKPLSAVISIMTAALLFTAMHYVGTLGDVFTNANFTFRALSGVILSAIFLFRGLGIAVYTHAIYDVLSVIKPFHVSGG</sequence>
<feature type="transmembrane region" description="Helical" evidence="1">
    <location>
        <begin position="86"/>
        <end position="108"/>
    </location>
</feature>
<gene>
    <name evidence="3" type="ORF">BROFUL_01741</name>
</gene>
<feature type="transmembrane region" description="Helical" evidence="1">
    <location>
        <begin position="114"/>
        <end position="133"/>
    </location>
</feature>
<comment type="caution">
    <text evidence="3">The sequence shown here is derived from an EMBL/GenBank/DDBJ whole genome shotgun (WGS) entry which is preliminary data.</text>
</comment>
<feature type="transmembrane region" description="Helical" evidence="1">
    <location>
        <begin position="140"/>
        <end position="158"/>
    </location>
</feature>
<name>A0A0M2UVD0_9BACT</name>
<feature type="transmembrane region" description="Helical" evidence="1">
    <location>
        <begin position="56"/>
        <end position="74"/>
    </location>
</feature>
<proteinExistence type="predicted"/>